<dbReference type="SMART" id="SM00534">
    <property type="entry name" value="MUTSac"/>
    <property type="match status" value="1"/>
</dbReference>
<gene>
    <name evidence="6" type="ORF">J3U87_12325</name>
</gene>
<evidence type="ECO:0000256" key="4">
    <source>
        <dbReference type="SAM" id="Phobius"/>
    </source>
</evidence>
<sequence length="626" mass="71131">MPLAPEQVCTRRIQAYDYRARRMQARINRLAVIRLVVFLVLVVSGSLLVAGGARWLGMVLFPFAAGAFLFLMVVHDRCYRFRDRCRFLKEAAENDLARATCRPKDVVVEEPIAFEDNHPFAHDLDLSAPFSTLKLLDNSFHRRTKNLLKRWIDTGIDDRASAAEITARQRAVDELAEKKRFRHKLLLTAHLDSDRELNPEELEAWLQVPVPWTLSTPAYLLGRILVAITVGVVGLAFLLNTPAIVAAVPGLIGLRDMLDGMILPVVGFQLLVFFFLDFFQKPFYAAFMSRGRAITATCNVIQQFEKIRPKAEPLIDLRERLLVDGRPAGTNLLNLLAIHERLQYRANGFAHFLLNGLFLWDQHQLRRLARWRGDFGDRLPEWAESIFEMEALAALANFRALFPQYPFPEVTDEDQVHIEAVDLGHPTIPPGSRIGNDYRLVGNGHMHLVTGSNMSGKSTFLRTCGVNLVLARMGAPVCATALTCNVPRIWTSIRIQDSLSEGVSYFYAEVKRIKLILDQVARDDAPVFYLLDEILKGTNSRERLIACKAMVAFLIDHKAAGLITTHDLELLSLEQDYQGEILNYHFQENIRDETMFFDYTLKRGRLTSTNALRVLRFAKVPLEFDE</sequence>
<dbReference type="InterPro" id="IPR045076">
    <property type="entry name" value="MutS"/>
</dbReference>
<evidence type="ECO:0000313" key="7">
    <source>
        <dbReference type="Proteomes" id="UP000663929"/>
    </source>
</evidence>
<evidence type="ECO:0000313" key="6">
    <source>
        <dbReference type="EMBL" id="QTD53234.1"/>
    </source>
</evidence>
<feature type="transmembrane region" description="Helical" evidence="4">
    <location>
        <begin position="55"/>
        <end position="74"/>
    </location>
</feature>
<evidence type="ECO:0000256" key="2">
    <source>
        <dbReference type="ARBA" id="ARBA00022840"/>
    </source>
</evidence>
<dbReference type="SUPFAM" id="SSF52540">
    <property type="entry name" value="P-loop containing nucleoside triphosphate hydrolases"/>
    <property type="match status" value="1"/>
</dbReference>
<dbReference type="InterPro" id="IPR000432">
    <property type="entry name" value="DNA_mismatch_repair_MutS_C"/>
</dbReference>
<keyword evidence="4" id="KW-0472">Membrane</keyword>
<dbReference type="KEGG" id="scor:J3U87_12325"/>
<reference evidence="6" key="1">
    <citation type="submission" date="2021-03" db="EMBL/GenBank/DDBJ databases">
        <title>Acanthopleuribacteraceae sp. M133.</title>
        <authorList>
            <person name="Wang G."/>
        </authorList>
    </citation>
    <scope>NUCLEOTIDE SEQUENCE</scope>
    <source>
        <strain evidence="6">M133</strain>
    </source>
</reference>
<keyword evidence="4" id="KW-1133">Transmembrane helix</keyword>
<proteinExistence type="predicted"/>
<name>A0A8A4TVS8_SULCO</name>
<evidence type="ECO:0000256" key="3">
    <source>
        <dbReference type="ARBA" id="ARBA00023125"/>
    </source>
</evidence>
<dbReference type="GO" id="GO:0030983">
    <property type="term" value="F:mismatched DNA binding"/>
    <property type="evidence" value="ECO:0007669"/>
    <property type="project" value="InterPro"/>
</dbReference>
<accession>A0A8A4TVS8</accession>
<dbReference type="PANTHER" id="PTHR11361">
    <property type="entry name" value="DNA MISMATCH REPAIR PROTEIN MUTS FAMILY MEMBER"/>
    <property type="match status" value="1"/>
</dbReference>
<keyword evidence="3" id="KW-0238">DNA-binding</keyword>
<dbReference type="GO" id="GO:0005829">
    <property type="term" value="C:cytosol"/>
    <property type="evidence" value="ECO:0007669"/>
    <property type="project" value="TreeGrafter"/>
</dbReference>
<evidence type="ECO:0000256" key="1">
    <source>
        <dbReference type="ARBA" id="ARBA00022741"/>
    </source>
</evidence>
<organism evidence="6 7">
    <name type="scientific">Sulfidibacter corallicola</name>
    <dbReference type="NCBI Taxonomy" id="2818388"/>
    <lineage>
        <taxon>Bacteria</taxon>
        <taxon>Pseudomonadati</taxon>
        <taxon>Acidobacteriota</taxon>
        <taxon>Holophagae</taxon>
        <taxon>Acanthopleuribacterales</taxon>
        <taxon>Acanthopleuribacteraceae</taxon>
        <taxon>Sulfidibacter</taxon>
    </lineage>
</organism>
<dbReference type="GO" id="GO:0005524">
    <property type="term" value="F:ATP binding"/>
    <property type="evidence" value="ECO:0007669"/>
    <property type="project" value="UniProtKB-KW"/>
</dbReference>
<keyword evidence="2" id="KW-0067">ATP-binding</keyword>
<dbReference type="AlphaFoldDB" id="A0A8A4TVS8"/>
<keyword evidence="4" id="KW-0812">Transmembrane</keyword>
<dbReference type="EMBL" id="CP071793">
    <property type="protein sequence ID" value="QTD53234.1"/>
    <property type="molecule type" value="Genomic_DNA"/>
</dbReference>
<evidence type="ECO:0000259" key="5">
    <source>
        <dbReference type="SMART" id="SM00534"/>
    </source>
</evidence>
<protein>
    <recommendedName>
        <fullName evidence="5">DNA mismatch repair proteins mutS family domain-containing protein</fullName>
    </recommendedName>
</protein>
<keyword evidence="7" id="KW-1185">Reference proteome</keyword>
<dbReference type="InterPro" id="IPR027417">
    <property type="entry name" value="P-loop_NTPase"/>
</dbReference>
<dbReference type="GO" id="GO:0006298">
    <property type="term" value="P:mismatch repair"/>
    <property type="evidence" value="ECO:0007669"/>
    <property type="project" value="InterPro"/>
</dbReference>
<dbReference type="Proteomes" id="UP000663929">
    <property type="component" value="Chromosome"/>
</dbReference>
<keyword evidence="1" id="KW-0547">Nucleotide-binding</keyword>
<feature type="transmembrane region" description="Helical" evidence="4">
    <location>
        <begin position="31"/>
        <end position="49"/>
    </location>
</feature>
<dbReference type="PANTHER" id="PTHR11361:SF99">
    <property type="entry name" value="DNA MISMATCH REPAIR PROTEIN"/>
    <property type="match status" value="1"/>
</dbReference>
<dbReference type="RefSeq" id="WP_237383334.1">
    <property type="nucleotide sequence ID" value="NZ_CP071793.1"/>
</dbReference>
<feature type="domain" description="DNA mismatch repair proteins mutS family" evidence="5">
    <location>
        <begin position="444"/>
        <end position="626"/>
    </location>
</feature>
<dbReference type="GO" id="GO:0140664">
    <property type="term" value="F:ATP-dependent DNA damage sensor activity"/>
    <property type="evidence" value="ECO:0007669"/>
    <property type="project" value="InterPro"/>
</dbReference>
<dbReference type="Gene3D" id="3.40.50.300">
    <property type="entry name" value="P-loop containing nucleotide triphosphate hydrolases"/>
    <property type="match status" value="1"/>
</dbReference>
<dbReference type="Pfam" id="PF00488">
    <property type="entry name" value="MutS_V"/>
    <property type="match status" value="1"/>
</dbReference>
<feature type="transmembrane region" description="Helical" evidence="4">
    <location>
        <begin position="224"/>
        <end position="248"/>
    </location>
</feature>
<feature type="transmembrane region" description="Helical" evidence="4">
    <location>
        <begin position="260"/>
        <end position="279"/>
    </location>
</feature>